<dbReference type="KEGG" id="halu:HUG12_03480"/>
<dbReference type="SUPFAM" id="SSF53254">
    <property type="entry name" value="Phosphoglycerate mutase-like"/>
    <property type="match status" value="1"/>
</dbReference>
<protein>
    <submittedName>
        <fullName evidence="5">Histidine phosphatase family protein</fullName>
    </submittedName>
</protein>
<evidence type="ECO:0000313" key="6">
    <source>
        <dbReference type="Proteomes" id="UP000509626"/>
    </source>
</evidence>
<name>A0A7D5Q8D5_9EURY</name>
<gene>
    <name evidence="5" type="ORF">HUG12_03480</name>
</gene>
<dbReference type="SMART" id="SM00855">
    <property type="entry name" value="PGAM"/>
    <property type="match status" value="1"/>
</dbReference>
<dbReference type="GeneID" id="56036489"/>
<dbReference type="Pfam" id="PF00300">
    <property type="entry name" value="His_Phos_1"/>
    <property type="match status" value="2"/>
</dbReference>
<dbReference type="PROSITE" id="PS00175">
    <property type="entry name" value="PG_MUTASE"/>
    <property type="match status" value="1"/>
</dbReference>
<dbReference type="OrthoDB" id="304253at2157"/>
<feature type="active site" description="Tele-phosphohistidine intermediate" evidence="3">
    <location>
        <position position="9"/>
    </location>
</feature>
<dbReference type="InterPro" id="IPR013078">
    <property type="entry name" value="His_Pase_superF_clade-1"/>
</dbReference>
<dbReference type="RefSeq" id="WP_179267442.1">
    <property type="nucleotide sequence ID" value="NZ_CP058579.1"/>
</dbReference>
<dbReference type="InterPro" id="IPR029033">
    <property type="entry name" value="His_PPase_superfam"/>
</dbReference>
<feature type="active site" description="Proton donor/acceptor" evidence="3">
    <location>
        <position position="83"/>
    </location>
</feature>
<dbReference type="InterPro" id="IPR001345">
    <property type="entry name" value="PG/BPGM_mutase_AS"/>
</dbReference>
<proteinExistence type="predicted"/>
<dbReference type="AlphaFoldDB" id="A0A7D5Q8D5"/>
<dbReference type="PANTHER" id="PTHR48100:SF1">
    <property type="entry name" value="HISTIDINE PHOSPHATASE FAMILY PROTEIN-RELATED"/>
    <property type="match status" value="1"/>
</dbReference>
<dbReference type="Proteomes" id="UP000509626">
    <property type="component" value="Chromosome"/>
</dbReference>
<dbReference type="Gene3D" id="3.40.50.1240">
    <property type="entry name" value="Phosphoglycerate mutase-like"/>
    <property type="match status" value="1"/>
</dbReference>
<reference evidence="5 6" key="1">
    <citation type="submission" date="2020-06" db="EMBL/GenBank/DDBJ databases">
        <title>NJ-3-1, isolated from saline soil.</title>
        <authorList>
            <person name="Cui H.L."/>
            <person name="Shi X."/>
        </authorList>
    </citation>
    <scope>NUCLEOTIDE SEQUENCE [LARGE SCALE GENOMIC DNA]</scope>
    <source>
        <strain evidence="5 6">NJ-3-1</strain>
    </source>
</reference>
<evidence type="ECO:0000313" key="5">
    <source>
        <dbReference type="EMBL" id="QLG60856.1"/>
    </source>
</evidence>
<feature type="binding site" evidence="4">
    <location>
        <begin position="8"/>
        <end position="15"/>
    </location>
    <ligand>
        <name>substrate</name>
    </ligand>
</feature>
<dbReference type="GO" id="GO:0005737">
    <property type="term" value="C:cytoplasm"/>
    <property type="evidence" value="ECO:0007669"/>
    <property type="project" value="TreeGrafter"/>
</dbReference>
<sequence>MTTVLLCRHGETAWNRERRVQGWAPTSLTDRGCEQSGALADHVAAGYDVDRVVASDLERAAETARVLGRAVGADPELDPAWRERDFGRLQGLSYADLFEGYPEYALGETGHAAAEATPEGGESLLAMRERVLTAWEGLLAEAANGVDGVANGEPRANGAERTDRAIGADRTVAVVTHGGPLYAVTGAVKGLDLVAATLEQEQGNCALNEVRVRDGDATLVAENETGFQAEATVQRNY</sequence>
<evidence type="ECO:0000256" key="2">
    <source>
        <dbReference type="ARBA" id="ARBA00023235"/>
    </source>
</evidence>
<dbReference type="CDD" id="cd07067">
    <property type="entry name" value="HP_PGM_like"/>
    <property type="match status" value="1"/>
</dbReference>
<keyword evidence="2" id="KW-0413">Isomerase</keyword>
<dbReference type="EMBL" id="CP058579">
    <property type="protein sequence ID" value="QLG60856.1"/>
    <property type="molecule type" value="Genomic_DNA"/>
</dbReference>
<dbReference type="InterPro" id="IPR050275">
    <property type="entry name" value="PGM_Phosphatase"/>
</dbReference>
<feature type="binding site" evidence="4">
    <location>
        <position position="59"/>
    </location>
    <ligand>
        <name>substrate</name>
    </ligand>
</feature>
<dbReference type="GO" id="GO:0016791">
    <property type="term" value="F:phosphatase activity"/>
    <property type="evidence" value="ECO:0007669"/>
    <property type="project" value="TreeGrafter"/>
</dbReference>
<dbReference type="PANTHER" id="PTHR48100">
    <property type="entry name" value="BROAD-SPECIFICITY PHOSPHATASE YOR283W-RELATED"/>
    <property type="match status" value="1"/>
</dbReference>
<accession>A0A7D5Q8D5</accession>
<keyword evidence="6" id="KW-1185">Reference proteome</keyword>
<evidence type="ECO:0000256" key="3">
    <source>
        <dbReference type="PIRSR" id="PIRSR613078-1"/>
    </source>
</evidence>
<organism evidence="5 6">
    <name type="scientific">Halorarum salinum</name>
    <dbReference type="NCBI Taxonomy" id="2743089"/>
    <lineage>
        <taxon>Archaea</taxon>
        <taxon>Methanobacteriati</taxon>
        <taxon>Methanobacteriota</taxon>
        <taxon>Stenosarchaea group</taxon>
        <taxon>Halobacteria</taxon>
        <taxon>Halobacteriales</taxon>
        <taxon>Haloferacaceae</taxon>
        <taxon>Halorarum</taxon>
    </lineage>
</organism>
<evidence type="ECO:0000256" key="1">
    <source>
        <dbReference type="ARBA" id="ARBA00023152"/>
    </source>
</evidence>
<evidence type="ECO:0000256" key="4">
    <source>
        <dbReference type="PIRSR" id="PIRSR613078-2"/>
    </source>
</evidence>
<keyword evidence="1" id="KW-0324">Glycolysis</keyword>